<dbReference type="Pfam" id="PF04773">
    <property type="entry name" value="FecR"/>
    <property type="match status" value="1"/>
</dbReference>
<feature type="domain" description="Protein FecR C-terminal" evidence="3">
    <location>
        <begin position="296"/>
        <end position="365"/>
    </location>
</feature>
<name>A0A1T5P9A8_9BACT</name>
<evidence type="ECO:0000259" key="3">
    <source>
        <dbReference type="Pfam" id="PF16344"/>
    </source>
</evidence>
<dbReference type="EMBL" id="FUZZ01000005">
    <property type="protein sequence ID" value="SKD09334.1"/>
    <property type="molecule type" value="Genomic_DNA"/>
</dbReference>
<dbReference type="InterPro" id="IPR006860">
    <property type="entry name" value="FecR"/>
</dbReference>
<keyword evidence="1" id="KW-0472">Membrane</keyword>
<feature type="domain" description="FecR protein" evidence="2">
    <location>
        <begin position="159"/>
        <end position="251"/>
    </location>
</feature>
<gene>
    <name evidence="4" type="ORF">SAMN05660461_5219</name>
</gene>
<dbReference type="Pfam" id="PF16344">
    <property type="entry name" value="FecR_C"/>
    <property type="match status" value="1"/>
</dbReference>
<keyword evidence="1" id="KW-0812">Transmembrane</keyword>
<evidence type="ECO:0000256" key="1">
    <source>
        <dbReference type="SAM" id="Phobius"/>
    </source>
</evidence>
<sequence>MNENDKEIDWEKLLNRMDGDSAGEALNEEELAMLAAAKEMQSRIGAAKFPEEEGWQNFVQARNRRQARRFTLVKLAAAAVLVLAIGAGLWTFLNRQHPPQLANETPAGKVRLKLSDGHEVTLGGSTQVIQNNGIASIKADQSSLVYGAGANRTLVTAMDTLEVPRGLQFTLQLADGTKVWLNAGSRLIYPAAFNGASRNVYVQGEAYFDVAADIERPFTVYSGKVAMKVLGTAFNVNTYGPEIQTTLSSGKLLVTAGQESTVLAPDEQAVYNDKNGSLNKRTVEARVFTAWKEGDLFFEDATLLDITSYLARNYDYVFVFEDPTLEKISFTLDMRRPAVLQDVLNQISHSMNNLRFRVEGKTVHIMKRQ</sequence>
<dbReference type="PANTHER" id="PTHR30273:SF2">
    <property type="entry name" value="PROTEIN FECR"/>
    <property type="match status" value="1"/>
</dbReference>
<dbReference type="InterPro" id="IPR012373">
    <property type="entry name" value="Ferrdict_sens_TM"/>
</dbReference>
<accession>A0A1T5P9A8</accession>
<feature type="transmembrane region" description="Helical" evidence="1">
    <location>
        <begin position="72"/>
        <end position="93"/>
    </location>
</feature>
<dbReference type="RefSeq" id="WP_143313710.1">
    <property type="nucleotide sequence ID" value="NZ_FUZZ01000005.1"/>
</dbReference>
<evidence type="ECO:0000313" key="4">
    <source>
        <dbReference type="EMBL" id="SKD09334.1"/>
    </source>
</evidence>
<evidence type="ECO:0000259" key="2">
    <source>
        <dbReference type="Pfam" id="PF04773"/>
    </source>
</evidence>
<dbReference type="Gene3D" id="3.55.50.30">
    <property type="match status" value="1"/>
</dbReference>
<dbReference type="Gene3D" id="2.60.120.1440">
    <property type="match status" value="1"/>
</dbReference>
<dbReference type="Proteomes" id="UP000190166">
    <property type="component" value="Unassembled WGS sequence"/>
</dbReference>
<dbReference type="InterPro" id="IPR032508">
    <property type="entry name" value="FecR_C"/>
</dbReference>
<keyword evidence="1" id="KW-1133">Transmembrane helix</keyword>
<proteinExistence type="predicted"/>
<dbReference type="STRING" id="393003.SAMN05660461_5219"/>
<evidence type="ECO:0000313" key="5">
    <source>
        <dbReference type="Proteomes" id="UP000190166"/>
    </source>
</evidence>
<dbReference type="GO" id="GO:0016989">
    <property type="term" value="F:sigma factor antagonist activity"/>
    <property type="evidence" value="ECO:0007669"/>
    <property type="project" value="TreeGrafter"/>
</dbReference>
<organism evidence="4 5">
    <name type="scientific">Chitinophaga ginsengisegetis</name>
    <dbReference type="NCBI Taxonomy" id="393003"/>
    <lineage>
        <taxon>Bacteria</taxon>
        <taxon>Pseudomonadati</taxon>
        <taxon>Bacteroidota</taxon>
        <taxon>Chitinophagia</taxon>
        <taxon>Chitinophagales</taxon>
        <taxon>Chitinophagaceae</taxon>
        <taxon>Chitinophaga</taxon>
    </lineage>
</organism>
<dbReference type="PIRSF" id="PIRSF018266">
    <property type="entry name" value="FecR"/>
    <property type="match status" value="1"/>
</dbReference>
<dbReference type="PANTHER" id="PTHR30273">
    <property type="entry name" value="PERIPLASMIC SIGNAL SENSOR AND SIGMA FACTOR ACTIVATOR FECR-RELATED"/>
    <property type="match status" value="1"/>
</dbReference>
<protein>
    <submittedName>
        <fullName evidence="4">FecR family protein</fullName>
    </submittedName>
</protein>
<reference evidence="4 5" key="1">
    <citation type="submission" date="2017-02" db="EMBL/GenBank/DDBJ databases">
        <authorList>
            <person name="Peterson S.W."/>
        </authorList>
    </citation>
    <scope>NUCLEOTIDE SEQUENCE [LARGE SCALE GENOMIC DNA]</scope>
    <source>
        <strain evidence="4 5">DSM 18108</strain>
    </source>
</reference>
<keyword evidence="5" id="KW-1185">Reference proteome</keyword>
<dbReference type="AlphaFoldDB" id="A0A1T5P9A8"/>